<dbReference type="Gene3D" id="3.90.550.10">
    <property type="entry name" value="Spore Coat Polysaccharide Biosynthesis Protein SpsA, Chain A"/>
    <property type="match status" value="1"/>
</dbReference>
<dbReference type="GO" id="GO:0016757">
    <property type="term" value="F:glycosyltransferase activity"/>
    <property type="evidence" value="ECO:0007669"/>
    <property type="project" value="UniProtKB-KW"/>
</dbReference>
<feature type="domain" description="Glycosyltransferase 2-like" evidence="6">
    <location>
        <begin position="11"/>
        <end position="135"/>
    </location>
</feature>
<proteinExistence type="predicted"/>
<dbReference type="Proteomes" id="UP000199344">
    <property type="component" value="Unassembled WGS sequence"/>
</dbReference>
<dbReference type="PANTHER" id="PTHR43646:SF2">
    <property type="entry name" value="GLYCOSYLTRANSFERASE 2-LIKE DOMAIN-CONTAINING PROTEIN"/>
    <property type="match status" value="1"/>
</dbReference>
<name>A0A1G7G3M6_9RHOB</name>
<keyword evidence="8" id="KW-1185">Reference proteome</keyword>
<dbReference type="CDD" id="cd00761">
    <property type="entry name" value="Glyco_tranf_GTA_type"/>
    <property type="match status" value="1"/>
</dbReference>
<evidence type="ECO:0000313" key="8">
    <source>
        <dbReference type="Proteomes" id="UP000199344"/>
    </source>
</evidence>
<keyword evidence="2" id="KW-1003">Cell membrane</keyword>
<keyword evidence="3" id="KW-0328">Glycosyltransferase</keyword>
<dbReference type="SUPFAM" id="SSF53448">
    <property type="entry name" value="Nucleotide-diphospho-sugar transferases"/>
    <property type="match status" value="1"/>
</dbReference>
<evidence type="ECO:0000256" key="2">
    <source>
        <dbReference type="ARBA" id="ARBA00022475"/>
    </source>
</evidence>
<dbReference type="GO" id="GO:0005886">
    <property type="term" value="C:plasma membrane"/>
    <property type="evidence" value="ECO:0007669"/>
    <property type="project" value="UniProtKB-SubCell"/>
</dbReference>
<comment type="subcellular location">
    <subcellularLocation>
        <location evidence="1">Cell membrane</location>
    </subcellularLocation>
</comment>
<evidence type="ECO:0000256" key="3">
    <source>
        <dbReference type="ARBA" id="ARBA00022676"/>
    </source>
</evidence>
<evidence type="ECO:0000256" key="5">
    <source>
        <dbReference type="ARBA" id="ARBA00023136"/>
    </source>
</evidence>
<accession>A0A1G7G3M6</accession>
<sequence>MTRPAAKDTAIVIPARNEEARIGACLTALAGQGNAVVILVLNNTTDRTGSGAHDIAARHDLDLTVLERTLPSREGVGTARRIGCDHALQTMPALRYLLTTDADCIVAPDWIAQNLAHLKTADAVCGKVDLIAGEADILDGMDPHLAELEGTYRALVQDIYARHAPGCADIGDTHGEAAGASLGFTRAAYLAGGGFAPVRCGEDRRIVRALRAAGCRVRHADDVTVQASCRLIGRAAGGMSVALKARIGGLDYLIDDCLPPADWLVTQASGKTLGPWPPQVPARFRLHVRDLPRHIEILETFRNSERLISASIASAATRPCSHLDTLLPGKGSANVPAGPGMRACPVPVDRLPAPTQTDASALPTVKGA</sequence>
<keyword evidence="5" id="KW-0472">Membrane</keyword>
<dbReference type="InterPro" id="IPR029044">
    <property type="entry name" value="Nucleotide-diphossugar_trans"/>
</dbReference>
<dbReference type="Pfam" id="PF00535">
    <property type="entry name" value="Glycos_transf_2"/>
    <property type="match status" value="1"/>
</dbReference>
<gene>
    <name evidence="7" type="ORF">SAMN05421538_11240</name>
</gene>
<evidence type="ECO:0000256" key="1">
    <source>
        <dbReference type="ARBA" id="ARBA00004236"/>
    </source>
</evidence>
<reference evidence="7 8" key="1">
    <citation type="submission" date="2016-10" db="EMBL/GenBank/DDBJ databases">
        <authorList>
            <person name="de Groot N.N."/>
        </authorList>
    </citation>
    <scope>NUCLEOTIDE SEQUENCE [LARGE SCALE GENOMIC DNA]</scope>
    <source>
        <strain evidence="7 8">DSM 22220</strain>
    </source>
</reference>
<protein>
    <submittedName>
        <fullName evidence="7">Glycosyl transferase family 2</fullName>
    </submittedName>
</protein>
<dbReference type="OrthoDB" id="8416156at2"/>
<evidence type="ECO:0000256" key="4">
    <source>
        <dbReference type="ARBA" id="ARBA00022679"/>
    </source>
</evidence>
<dbReference type="RefSeq" id="WP_090525164.1">
    <property type="nucleotide sequence ID" value="NZ_FNAH01000012.1"/>
</dbReference>
<dbReference type="PANTHER" id="PTHR43646">
    <property type="entry name" value="GLYCOSYLTRANSFERASE"/>
    <property type="match status" value="1"/>
</dbReference>
<dbReference type="STRING" id="591205.SAMN05421538_11240"/>
<dbReference type="InterPro" id="IPR001173">
    <property type="entry name" value="Glyco_trans_2-like"/>
</dbReference>
<keyword evidence="4 7" id="KW-0808">Transferase</keyword>
<organism evidence="7 8">
    <name type="scientific">Paracoccus isoporae</name>
    <dbReference type="NCBI Taxonomy" id="591205"/>
    <lineage>
        <taxon>Bacteria</taxon>
        <taxon>Pseudomonadati</taxon>
        <taxon>Pseudomonadota</taxon>
        <taxon>Alphaproteobacteria</taxon>
        <taxon>Rhodobacterales</taxon>
        <taxon>Paracoccaceae</taxon>
        <taxon>Paracoccus</taxon>
    </lineage>
</organism>
<evidence type="ECO:0000313" key="7">
    <source>
        <dbReference type="EMBL" id="SDE82703.1"/>
    </source>
</evidence>
<dbReference type="EMBL" id="FNAH01000012">
    <property type="protein sequence ID" value="SDE82703.1"/>
    <property type="molecule type" value="Genomic_DNA"/>
</dbReference>
<dbReference type="AlphaFoldDB" id="A0A1G7G3M6"/>
<evidence type="ECO:0000259" key="6">
    <source>
        <dbReference type="Pfam" id="PF00535"/>
    </source>
</evidence>